<protein>
    <submittedName>
        <fullName evidence="1">Uncharacterized protein</fullName>
    </submittedName>
</protein>
<accession>A0A437AHD6</accession>
<reference evidence="1 2" key="1">
    <citation type="submission" date="2018-10" db="EMBL/GenBank/DDBJ databases">
        <title>Draft genome sequence of the microsporidian Tubulinosema ratisbonensis.</title>
        <authorList>
            <person name="Polonais V."/>
            <person name="Peyretaillade E."/>
            <person name="Niehus S."/>
            <person name="Wawrzyniak I."/>
            <person name="Franchet A."/>
            <person name="Gaspin C."/>
            <person name="Reichstadt M."/>
            <person name="Belser C."/>
            <person name="Labadie K."/>
            <person name="Delbac F."/>
            <person name="Ferrandon D."/>
        </authorList>
    </citation>
    <scope>NUCLEOTIDE SEQUENCE [LARGE SCALE GENOMIC DNA]</scope>
    <source>
        <strain evidence="1 2">Franzen</strain>
    </source>
</reference>
<proteinExistence type="predicted"/>
<evidence type="ECO:0000313" key="2">
    <source>
        <dbReference type="Proteomes" id="UP000282876"/>
    </source>
</evidence>
<dbReference type="VEuPathDB" id="MicrosporidiaDB:TUBRATIS_31090"/>
<evidence type="ECO:0000313" key="1">
    <source>
        <dbReference type="EMBL" id="RVD90459.1"/>
    </source>
</evidence>
<comment type="caution">
    <text evidence="1">The sequence shown here is derived from an EMBL/GenBank/DDBJ whole genome shotgun (WGS) entry which is preliminary data.</text>
</comment>
<name>A0A437AHD6_9MICR</name>
<dbReference type="AlphaFoldDB" id="A0A437AHD6"/>
<keyword evidence="2" id="KW-1185">Reference proteome</keyword>
<dbReference type="EMBL" id="RCSS01000949">
    <property type="protein sequence ID" value="RVD90459.1"/>
    <property type="molecule type" value="Genomic_DNA"/>
</dbReference>
<gene>
    <name evidence="1" type="ORF">TUBRATIS_31090</name>
</gene>
<sequence length="214" mass="25673">MIFTYLTILQLSQSTINNLRTNKTLNFELSETETNLLEFVTTSSFLNKSIDTLRSINTERQFFDYFHSIITPRYYFERNEKISVFKLKRFFAIIKKGLGNHKCIKFKEQLDNIVYELTELNKNIFLDMRFVEQLLYLLNVQKDLITNIIYLINNFLGDNKMYQMLQIEIIYDEIYKIPHNPNVISMKLDSFFIFNNQIIKFLQYLQDKLVMNSG</sequence>
<organism evidence="1 2">
    <name type="scientific">Tubulinosema ratisbonensis</name>
    <dbReference type="NCBI Taxonomy" id="291195"/>
    <lineage>
        <taxon>Eukaryota</taxon>
        <taxon>Fungi</taxon>
        <taxon>Fungi incertae sedis</taxon>
        <taxon>Microsporidia</taxon>
        <taxon>Tubulinosematoidea</taxon>
        <taxon>Tubulinosematidae</taxon>
        <taxon>Tubulinosema</taxon>
    </lineage>
</organism>
<dbReference type="Proteomes" id="UP000282876">
    <property type="component" value="Unassembled WGS sequence"/>
</dbReference>